<sequence length="540" mass="60077">MAYMVYVLILGVITQLSTSTVVPNIDLANHVQIHEKYETFEQPHFYKQAGVIREPSGMYLPYGGSLIIPFAYTVPALVGSQRVCNATNHLHELKEDMIAHIRQVLSPRPVPSRAKRQLFMPIALGLNSLLTAFNTYEEQSMKSTLEALRTNQVAIRNKIRGVVASQNMVIDKINRLAVIIGEQAEAIHAMTEKLGCDELYTSVGYQSLVSLITLIPSEFIAAYNAAMSGRIHPNRISTSALREILATHPSIRNSLYAKNPSLLYELGSVVLTSTIFDHRPTLMGILHLPKLIRDNPTPLYTFYSVNIISDNVNYMVELPTQMVCKDEYTCWEIDPSRCMRTLSKAVCLQGNKINHNSCIRGMKTGSLTSCKLSVSKTLNDTIIVQTGGGILIGGSQQDIVTYSLLDGRLTPSSPMSASNTARFITSKDHDYILNGGEIYTTHITNYVSNITYNTQNLTYPTVQDIYKLPDSWAPISHLDPNISWIEIPTVKYSMIGGLCGVILIILCIIVLVVILRKRCATSQSKDMILMEASSVPHRYE</sequence>
<reference evidence="2" key="1">
    <citation type="journal article" date="2021" name="MSphere">
        <title>Diverse RNA Viruses Discovered in Three Parasitoid Wasps of the Rice Weevil Sitophilus oryzae.</title>
        <authorList>
            <person name="Wang F."/>
            <person name="Yuan B."/>
            <person name="Xiao S."/>
            <person name="Zhang J."/>
            <person name="Jia W."/>
            <person name="Fang Q."/>
            <person name="Wang F."/>
            <person name="Song Q."/>
            <person name="Ye G."/>
        </authorList>
    </citation>
    <scope>NUCLEOTIDE SEQUENCE</scope>
</reference>
<gene>
    <name evidence="2" type="primary">G</name>
</gene>
<keyword evidence="1" id="KW-0472">Membrane</keyword>
<keyword evidence="1" id="KW-0812">Transmembrane</keyword>
<evidence type="ECO:0000313" key="3">
    <source>
        <dbReference type="Proteomes" id="UP000830740"/>
    </source>
</evidence>
<evidence type="ECO:0000256" key="1">
    <source>
        <dbReference type="SAM" id="Phobius"/>
    </source>
</evidence>
<accession>A0AAE7S3K7</accession>
<evidence type="ECO:0000313" key="2">
    <source>
        <dbReference type="EMBL" id="QWT43289.1"/>
    </source>
</evidence>
<keyword evidence="3" id="KW-1185">Reference proteome</keyword>
<keyword evidence="1" id="KW-1133">Transmembrane helix</keyword>
<name>A0AAE7S3K7_9MONO</name>
<feature type="transmembrane region" description="Helical" evidence="1">
    <location>
        <begin position="492"/>
        <end position="515"/>
    </location>
</feature>
<dbReference type="GeneID" id="80539757"/>
<dbReference type="Proteomes" id="UP000830740">
    <property type="component" value="Segment"/>
</dbReference>
<organism evidence="2 3">
    <name type="scientific">Anisopteromalus calandrae negative-strand RNA virus 2</name>
    <dbReference type="NCBI Taxonomy" id="2848910"/>
    <lineage>
        <taxon>Viruses</taxon>
        <taxon>Riboviria</taxon>
        <taxon>Orthornavirae</taxon>
        <taxon>Negarnaviricota</taxon>
        <taxon>Haploviricotina</taxon>
        <taxon>Monjiviricetes</taxon>
        <taxon>Mononegavirales</taxon>
        <taxon>Lispiviridae</taxon>
        <taxon>Anicalvirus</taxon>
        <taxon>Anicalvirus hangzhouense</taxon>
    </lineage>
</organism>
<dbReference type="EMBL" id="MW864603">
    <property type="protein sequence ID" value="QWT43289.1"/>
    <property type="molecule type" value="Genomic_RNA"/>
</dbReference>
<proteinExistence type="predicted"/>
<protein>
    <submittedName>
        <fullName evidence="2">Glycoprotein</fullName>
    </submittedName>
</protein>
<dbReference type="KEGG" id="vg:80539757"/>
<dbReference type="RefSeq" id="YP_010801072.1">
    <property type="nucleotide sequence ID" value="NC_076944.1"/>
</dbReference>